<comment type="caution">
    <text evidence="2">The sequence shown here is derived from an EMBL/GenBank/DDBJ whole genome shotgun (WGS) entry which is preliminary data.</text>
</comment>
<dbReference type="EMBL" id="WUWG01000008">
    <property type="protein sequence ID" value="MXU66768.1"/>
    <property type="molecule type" value="Genomic_DNA"/>
</dbReference>
<name>A0A6B0TZD1_9RHOB</name>
<evidence type="ECO:0000313" key="2">
    <source>
        <dbReference type="EMBL" id="MXU66768.1"/>
    </source>
</evidence>
<accession>A0A6B0TZD1</accession>
<organism evidence="2 3">
    <name type="scientific">Oceanomicrobium pacificus</name>
    <dbReference type="NCBI Taxonomy" id="2692916"/>
    <lineage>
        <taxon>Bacteria</taxon>
        <taxon>Pseudomonadati</taxon>
        <taxon>Pseudomonadota</taxon>
        <taxon>Alphaproteobacteria</taxon>
        <taxon>Rhodobacterales</taxon>
        <taxon>Paracoccaceae</taxon>
        <taxon>Oceanomicrobium</taxon>
    </lineage>
</organism>
<dbReference type="AlphaFoldDB" id="A0A6B0TZD1"/>
<gene>
    <name evidence="2" type="ORF">GSH16_15065</name>
</gene>
<feature type="domain" description="Cell wall hydrolase SleB" evidence="1">
    <location>
        <begin position="44"/>
        <end position="150"/>
    </location>
</feature>
<dbReference type="Proteomes" id="UP000436016">
    <property type="component" value="Unassembled WGS sequence"/>
</dbReference>
<evidence type="ECO:0000313" key="3">
    <source>
        <dbReference type="Proteomes" id="UP000436016"/>
    </source>
</evidence>
<dbReference type="GO" id="GO:0016787">
    <property type="term" value="F:hydrolase activity"/>
    <property type="evidence" value="ECO:0007669"/>
    <property type="project" value="UniProtKB-KW"/>
</dbReference>
<proteinExistence type="predicted"/>
<reference evidence="2 3" key="1">
    <citation type="submission" date="2019-12" db="EMBL/GenBank/DDBJ databases">
        <title>Strain KN286 was isolated from seawater, which was collected from Caroline Seamount in the tropical western Pacific.</title>
        <authorList>
            <person name="Wang Q."/>
        </authorList>
    </citation>
    <scope>NUCLEOTIDE SEQUENCE [LARGE SCALE GENOMIC DNA]</scope>
    <source>
        <strain evidence="2 3">KN286</strain>
    </source>
</reference>
<dbReference type="InterPro" id="IPR042047">
    <property type="entry name" value="SleB_dom1"/>
</dbReference>
<keyword evidence="2" id="KW-0378">Hydrolase</keyword>
<protein>
    <submittedName>
        <fullName evidence="2">Cell wall hydrolase</fullName>
    </submittedName>
</protein>
<dbReference type="InterPro" id="IPR011105">
    <property type="entry name" value="Cell_wall_hydrolase_SleB"/>
</dbReference>
<dbReference type="Pfam" id="PF07486">
    <property type="entry name" value="Hydrolase_2"/>
    <property type="match status" value="1"/>
</dbReference>
<sequence>MILSNCTTAPAEAPEATRAAGDFSAKDVACLSEAMYFEAAAFSVKGQQAVGEVIVNRKNDPRFPNTICGVISEGVGSGRGCQFSYKCDGNPEHYRYKKVKAQTDQTAKAVLSGKTSELAPGALFFHSARIAPGWFASRPRIGTFGGNIFYK</sequence>
<dbReference type="Gene3D" id="1.10.10.2520">
    <property type="entry name" value="Cell wall hydrolase SleB, domain 1"/>
    <property type="match status" value="1"/>
</dbReference>
<keyword evidence="3" id="KW-1185">Reference proteome</keyword>
<dbReference type="RefSeq" id="WP_160856441.1">
    <property type="nucleotide sequence ID" value="NZ_WUWG01000008.1"/>
</dbReference>
<evidence type="ECO:0000259" key="1">
    <source>
        <dbReference type="Pfam" id="PF07486"/>
    </source>
</evidence>